<accession>A0A2P8DPF1</accession>
<evidence type="ECO:0000313" key="9">
    <source>
        <dbReference type="Proteomes" id="UP000240542"/>
    </source>
</evidence>
<keyword evidence="4" id="KW-0804">Transcription</keyword>
<feature type="region of interest" description="Disordered" evidence="6">
    <location>
        <begin position="204"/>
        <end position="243"/>
    </location>
</feature>
<dbReference type="OrthoDB" id="3682047at2"/>
<gene>
    <name evidence="8" type="ORF">CLV63_104304</name>
</gene>
<evidence type="ECO:0000259" key="7">
    <source>
        <dbReference type="PROSITE" id="PS50977"/>
    </source>
</evidence>
<dbReference type="InterPro" id="IPR050109">
    <property type="entry name" value="HTH-type_TetR-like_transc_reg"/>
</dbReference>
<keyword evidence="2" id="KW-0805">Transcription regulation</keyword>
<feature type="DNA-binding region" description="H-T-H motif" evidence="5">
    <location>
        <begin position="32"/>
        <end position="51"/>
    </location>
</feature>
<evidence type="ECO:0000256" key="2">
    <source>
        <dbReference type="ARBA" id="ARBA00023015"/>
    </source>
</evidence>
<dbReference type="AlphaFoldDB" id="A0A2P8DPF1"/>
<organism evidence="8 9">
    <name type="scientific">Murinocardiopsis flavida</name>
    <dbReference type="NCBI Taxonomy" id="645275"/>
    <lineage>
        <taxon>Bacteria</taxon>
        <taxon>Bacillati</taxon>
        <taxon>Actinomycetota</taxon>
        <taxon>Actinomycetes</taxon>
        <taxon>Streptosporangiales</taxon>
        <taxon>Nocardiopsidaceae</taxon>
        <taxon>Murinocardiopsis</taxon>
    </lineage>
</organism>
<keyword evidence="3 5" id="KW-0238">DNA-binding</keyword>
<dbReference type="GO" id="GO:0000976">
    <property type="term" value="F:transcription cis-regulatory region binding"/>
    <property type="evidence" value="ECO:0007669"/>
    <property type="project" value="TreeGrafter"/>
</dbReference>
<dbReference type="PANTHER" id="PTHR30055">
    <property type="entry name" value="HTH-TYPE TRANSCRIPTIONAL REGULATOR RUTR"/>
    <property type="match status" value="1"/>
</dbReference>
<evidence type="ECO:0000256" key="4">
    <source>
        <dbReference type="ARBA" id="ARBA00023163"/>
    </source>
</evidence>
<dbReference type="Proteomes" id="UP000240542">
    <property type="component" value="Unassembled WGS sequence"/>
</dbReference>
<evidence type="ECO:0000256" key="1">
    <source>
        <dbReference type="ARBA" id="ARBA00022491"/>
    </source>
</evidence>
<dbReference type="EMBL" id="PYGA01000004">
    <property type="protein sequence ID" value="PSK99080.1"/>
    <property type="molecule type" value="Genomic_DNA"/>
</dbReference>
<evidence type="ECO:0000256" key="3">
    <source>
        <dbReference type="ARBA" id="ARBA00023125"/>
    </source>
</evidence>
<dbReference type="InterPro" id="IPR036271">
    <property type="entry name" value="Tet_transcr_reg_TetR-rel_C_sf"/>
</dbReference>
<dbReference type="PRINTS" id="PR00455">
    <property type="entry name" value="HTHTETR"/>
</dbReference>
<proteinExistence type="predicted"/>
<dbReference type="Pfam" id="PF00440">
    <property type="entry name" value="TetR_N"/>
    <property type="match status" value="1"/>
</dbReference>
<feature type="compositionally biased region" description="Low complexity" evidence="6">
    <location>
        <begin position="204"/>
        <end position="219"/>
    </location>
</feature>
<evidence type="ECO:0000313" key="8">
    <source>
        <dbReference type="EMBL" id="PSK99080.1"/>
    </source>
</evidence>
<evidence type="ECO:0000256" key="5">
    <source>
        <dbReference type="PROSITE-ProRule" id="PRU00335"/>
    </source>
</evidence>
<name>A0A2P8DPF1_9ACTN</name>
<keyword evidence="9" id="KW-1185">Reference proteome</keyword>
<evidence type="ECO:0000256" key="6">
    <source>
        <dbReference type="SAM" id="MobiDB-lite"/>
    </source>
</evidence>
<dbReference type="PROSITE" id="PS50977">
    <property type="entry name" value="HTH_TETR_2"/>
    <property type="match status" value="1"/>
</dbReference>
<protein>
    <submittedName>
        <fullName evidence="8">TetR family transcriptional regulator</fullName>
    </submittedName>
</protein>
<reference evidence="8 9" key="1">
    <citation type="submission" date="2018-03" db="EMBL/GenBank/DDBJ databases">
        <title>Genomic Encyclopedia of Archaeal and Bacterial Type Strains, Phase II (KMG-II): from individual species to whole genera.</title>
        <authorList>
            <person name="Goeker M."/>
        </authorList>
    </citation>
    <scope>NUCLEOTIDE SEQUENCE [LARGE SCALE GENOMIC DNA]</scope>
    <source>
        <strain evidence="8 9">DSM 45312</strain>
    </source>
</reference>
<dbReference type="PANTHER" id="PTHR30055:SF234">
    <property type="entry name" value="HTH-TYPE TRANSCRIPTIONAL REGULATOR BETI"/>
    <property type="match status" value="1"/>
</dbReference>
<dbReference type="GO" id="GO:0003700">
    <property type="term" value="F:DNA-binding transcription factor activity"/>
    <property type="evidence" value="ECO:0007669"/>
    <property type="project" value="TreeGrafter"/>
</dbReference>
<dbReference type="Pfam" id="PF13977">
    <property type="entry name" value="TetR_C_6"/>
    <property type="match status" value="1"/>
</dbReference>
<sequence length="243" mass="25102">MVPRKVDRQARRAEILAAAVRVFARRGFADSRIEDVASEAGVAKGSVYLYFESREALLHGAFDALSAHSAEILRDAVHGPGADGHGTAPDRLAALVRSVLGMLTAQPDIAHVVLDLWAAGRGRADMPLDLARTYREYRAAITTLLEQARDEGWTADAPPQEHAAIIVGAIEGCLLQWLMDPKVDPAALADPLVRMLVPGATAAAADSGTGHAGAADMGTGDTGTAGSGTANTGTGDTGTGEGS</sequence>
<dbReference type="Gene3D" id="1.10.357.10">
    <property type="entry name" value="Tetracycline Repressor, domain 2"/>
    <property type="match status" value="1"/>
</dbReference>
<comment type="caution">
    <text evidence="8">The sequence shown here is derived from an EMBL/GenBank/DDBJ whole genome shotgun (WGS) entry which is preliminary data.</text>
</comment>
<dbReference type="InterPro" id="IPR001647">
    <property type="entry name" value="HTH_TetR"/>
</dbReference>
<dbReference type="SUPFAM" id="SSF48498">
    <property type="entry name" value="Tetracyclin repressor-like, C-terminal domain"/>
    <property type="match status" value="1"/>
</dbReference>
<dbReference type="SUPFAM" id="SSF46689">
    <property type="entry name" value="Homeodomain-like"/>
    <property type="match status" value="1"/>
</dbReference>
<dbReference type="RefSeq" id="WP_106582387.1">
    <property type="nucleotide sequence ID" value="NZ_PYGA01000004.1"/>
</dbReference>
<feature type="domain" description="HTH tetR-type" evidence="7">
    <location>
        <begin position="9"/>
        <end position="69"/>
    </location>
</feature>
<keyword evidence="1" id="KW-0678">Repressor</keyword>
<dbReference type="InterPro" id="IPR009057">
    <property type="entry name" value="Homeodomain-like_sf"/>
</dbReference>
<dbReference type="InterPro" id="IPR039538">
    <property type="entry name" value="BetI_C"/>
</dbReference>